<sequence length="318" mass="34679">MSYTTSAMLSRAQSTVAIFGATGSLGQVIAETFLTTFKPFFSRVVVISRSTSSSKAQSLAALGAESIQTSFGEKELLEALKGIDIVVNALGSTELRTKDAIAEAVVGASVAIYFPSEFGIDHRFNDFPGFDHIEWDKKRKHVKYANELKEKKGIDMKIISVYCGLFLESSLRPHFGFDHKSRKVVTIGPASSRSTYTSKTDIARSVAQLSILAMLSPATLSDSVPDYVHVAGCTKSAGEIAEMLGYEIQEVDIHEAREDLKRDHISGNPGPPAQHIRVLMGEGKLDFSGENTDTLNQKPDIFSGSQEIGWCLFEFVVI</sequence>
<evidence type="ECO:0000259" key="3">
    <source>
        <dbReference type="Pfam" id="PF05368"/>
    </source>
</evidence>
<reference evidence="4 5" key="1">
    <citation type="journal article" date="2017" name="Mol. Ecol.">
        <title>Comparative and population genomic landscape of Phellinus noxius: A hypervariable fungus causing root rot in trees.</title>
        <authorList>
            <person name="Chung C.L."/>
            <person name="Lee T.J."/>
            <person name="Akiba M."/>
            <person name="Lee H.H."/>
            <person name="Kuo T.H."/>
            <person name="Liu D."/>
            <person name="Ke H.M."/>
            <person name="Yokoi T."/>
            <person name="Roa M.B."/>
            <person name="Lu M.J."/>
            <person name="Chang Y.Y."/>
            <person name="Ann P.J."/>
            <person name="Tsai J.N."/>
            <person name="Chen C.Y."/>
            <person name="Tzean S.S."/>
            <person name="Ota Y."/>
            <person name="Hattori T."/>
            <person name="Sahashi N."/>
            <person name="Liou R.F."/>
            <person name="Kikuchi T."/>
            <person name="Tsai I.J."/>
        </authorList>
    </citation>
    <scope>NUCLEOTIDE SEQUENCE [LARGE SCALE GENOMIC DNA]</scope>
    <source>
        <strain evidence="4 5">FFPRI411160</strain>
    </source>
</reference>
<dbReference type="SUPFAM" id="SSF51735">
    <property type="entry name" value="NAD(P)-binding Rossmann-fold domains"/>
    <property type="match status" value="1"/>
</dbReference>
<evidence type="ECO:0000256" key="1">
    <source>
        <dbReference type="ARBA" id="ARBA00022857"/>
    </source>
</evidence>
<dbReference type="InterPro" id="IPR051609">
    <property type="entry name" value="NmrA/Isoflavone_reductase-like"/>
</dbReference>
<feature type="domain" description="NmrA-like" evidence="3">
    <location>
        <begin position="13"/>
        <end position="208"/>
    </location>
</feature>
<dbReference type="InParanoid" id="A0A286UWZ3"/>
<keyword evidence="1" id="KW-0521">NADP</keyword>
<keyword evidence="2" id="KW-0560">Oxidoreductase</keyword>
<dbReference type="Pfam" id="PF05368">
    <property type="entry name" value="NmrA"/>
    <property type="match status" value="1"/>
</dbReference>
<dbReference type="AlphaFoldDB" id="A0A286UWZ3"/>
<dbReference type="Proteomes" id="UP000217199">
    <property type="component" value="Unassembled WGS sequence"/>
</dbReference>
<evidence type="ECO:0000256" key="2">
    <source>
        <dbReference type="ARBA" id="ARBA00023002"/>
    </source>
</evidence>
<dbReference type="GO" id="GO:0016491">
    <property type="term" value="F:oxidoreductase activity"/>
    <property type="evidence" value="ECO:0007669"/>
    <property type="project" value="UniProtKB-KW"/>
</dbReference>
<evidence type="ECO:0000313" key="5">
    <source>
        <dbReference type="Proteomes" id="UP000217199"/>
    </source>
</evidence>
<dbReference type="EMBL" id="NBII01000001">
    <property type="protein sequence ID" value="PAV24081.1"/>
    <property type="molecule type" value="Genomic_DNA"/>
</dbReference>
<accession>A0A286UWZ3</accession>
<gene>
    <name evidence="4" type="ORF">PNOK_0114900</name>
</gene>
<dbReference type="Gene3D" id="3.40.50.720">
    <property type="entry name" value="NAD(P)-binding Rossmann-like Domain"/>
    <property type="match status" value="1"/>
</dbReference>
<evidence type="ECO:0000313" key="4">
    <source>
        <dbReference type="EMBL" id="PAV24081.1"/>
    </source>
</evidence>
<dbReference type="PANTHER" id="PTHR47706">
    <property type="entry name" value="NMRA-LIKE FAMILY PROTEIN"/>
    <property type="match status" value="1"/>
</dbReference>
<dbReference type="PANTHER" id="PTHR47706:SF9">
    <property type="entry name" value="NMRA-LIKE DOMAIN-CONTAINING PROTEIN-RELATED"/>
    <property type="match status" value="1"/>
</dbReference>
<keyword evidence="5" id="KW-1185">Reference proteome</keyword>
<comment type="caution">
    <text evidence="4">The sequence shown here is derived from an EMBL/GenBank/DDBJ whole genome shotgun (WGS) entry which is preliminary data.</text>
</comment>
<name>A0A286UWZ3_9AGAM</name>
<dbReference type="InterPro" id="IPR036291">
    <property type="entry name" value="NAD(P)-bd_dom_sf"/>
</dbReference>
<proteinExistence type="predicted"/>
<protein>
    <submittedName>
        <fullName evidence="4">Isoflavone reductase family</fullName>
    </submittedName>
</protein>
<dbReference type="OrthoDB" id="5283654at2759"/>
<organism evidence="4 5">
    <name type="scientific">Pyrrhoderma noxium</name>
    <dbReference type="NCBI Taxonomy" id="2282107"/>
    <lineage>
        <taxon>Eukaryota</taxon>
        <taxon>Fungi</taxon>
        <taxon>Dikarya</taxon>
        <taxon>Basidiomycota</taxon>
        <taxon>Agaricomycotina</taxon>
        <taxon>Agaricomycetes</taxon>
        <taxon>Hymenochaetales</taxon>
        <taxon>Hymenochaetaceae</taxon>
        <taxon>Pyrrhoderma</taxon>
    </lineage>
</organism>
<dbReference type="STRING" id="2282107.A0A286UWZ3"/>
<dbReference type="InterPro" id="IPR008030">
    <property type="entry name" value="NmrA-like"/>
</dbReference>